<feature type="domain" description="Tetrapyrrole biosynthesis uroporphyrinogen III synthase" evidence="10">
    <location>
        <begin position="272"/>
        <end position="502"/>
    </location>
</feature>
<dbReference type="Pfam" id="PF00590">
    <property type="entry name" value="TP_methylase"/>
    <property type="match status" value="1"/>
</dbReference>
<evidence type="ECO:0000256" key="3">
    <source>
        <dbReference type="ARBA" id="ARBA00022603"/>
    </source>
</evidence>
<evidence type="ECO:0000259" key="10">
    <source>
        <dbReference type="Pfam" id="PF02602"/>
    </source>
</evidence>
<dbReference type="GO" id="GO:0032259">
    <property type="term" value="P:methylation"/>
    <property type="evidence" value="ECO:0007669"/>
    <property type="project" value="UniProtKB-KW"/>
</dbReference>
<gene>
    <name evidence="11" type="ORF">NSPWAT_0388</name>
</gene>
<dbReference type="InterPro" id="IPR006366">
    <property type="entry name" value="CobA/CysG_C"/>
</dbReference>
<dbReference type="GO" id="GO:0004852">
    <property type="term" value="F:uroporphyrinogen-III synthase activity"/>
    <property type="evidence" value="ECO:0007669"/>
    <property type="project" value="UniProtKB-EC"/>
</dbReference>
<dbReference type="InterPro" id="IPR003754">
    <property type="entry name" value="4pyrrol_synth_uPrphyn_synth"/>
</dbReference>
<comment type="pathway">
    <text evidence="7">Porphyrin-containing compound metabolism; siroheme biosynthesis; precorrin-2 from uroporphyrinogen III: step 1/1.</text>
</comment>
<comment type="similarity">
    <text evidence="1 8">Belongs to the precorrin methyltransferase family.</text>
</comment>
<dbReference type="InterPro" id="IPR014777">
    <property type="entry name" value="4pyrrole_Mease_sub1"/>
</dbReference>
<organism evidence="11 12">
    <name type="scientific">Nitrospina watsonii</name>
    <dbReference type="NCBI Taxonomy" id="1323948"/>
    <lineage>
        <taxon>Bacteria</taxon>
        <taxon>Pseudomonadati</taxon>
        <taxon>Nitrospinota/Tectimicrobiota group</taxon>
        <taxon>Nitrospinota</taxon>
        <taxon>Nitrospinia</taxon>
        <taxon>Nitrospinales</taxon>
        <taxon>Nitrospinaceae</taxon>
        <taxon>Nitrospina</taxon>
    </lineage>
</organism>
<reference evidence="11 12" key="1">
    <citation type="submission" date="2022-09" db="EMBL/GenBank/DDBJ databases">
        <authorList>
            <person name="Kop L."/>
        </authorList>
    </citation>
    <scope>NUCLEOTIDE SEQUENCE [LARGE SCALE GENOMIC DNA]</scope>
    <source>
        <strain evidence="11 12">347</strain>
    </source>
</reference>
<feature type="domain" description="Tetrapyrrole methylase" evidence="9">
    <location>
        <begin position="10"/>
        <end position="222"/>
    </location>
</feature>
<dbReference type="Pfam" id="PF02602">
    <property type="entry name" value="HEM4"/>
    <property type="match status" value="1"/>
</dbReference>
<evidence type="ECO:0000256" key="7">
    <source>
        <dbReference type="ARBA" id="ARBA00025705"/>
    </source>
</evidence>
<dbReference type="Gene3D" id="3.40.50.10090">
    <property type="match status" value="2"/>
</dbReference>
<keyword evidence="5" id="KW-0949">S-adenosyl-L-methionine</keyword>
<dbReference type="GO" id="GO:0004851">
    <property type="term" value="F:uroporphyrin-III C-methyltransferase activity"/>
    <property type="evidence" value="ECO:0007669"/>
    <property type="project" value="UniProtKB-EC"/>
</dbReference>
<evidence type="ECO:0000256" key="6">
    <source>
        <dbReference type="ARBA" id="ARBA00023244"/>
    </source>
</evidence>
<keyword evidence="12" id="KW-1185">Reference proteome</keyword>
<protein>
    <recommendedName>
        <fullName evidence="2">uroporphyrinogen-III C-methyltransferase</fullName>
        <ecNumber evidence="2">2.1.1.107</ecNumber>
    </recommendedName>
</protein>
<name>A0ABM9HAU7_9BACT</name>
<dbReference type="NCBIfam" id="NF004790">
    <property type="entry name" value="PRK06136.1"/>
    <property type="match status" value="1"/>
</dbReference>
<evidence type="ECO:0000256" key="2">
    <source>
        <dbReference type="ARBA" id="ARBA00012162"/>
    </source>
</evidence>
<keyword evidence="11" id="KW-0456">Lyase</keyword>
<accession>A0ABM9HAU7</accession>
<dbReference type="SUPFAM" id="SSF53790">
    <property type="entry name" value="Tetrapyrrole methylase"/>
    <property type="match status" value="1"/>
</dbReference>
<evidence type="ECO:0000313" key="11">
    <source>
        <dbReference type="EMBL" id="CAI2717247.1"/>
    </source>
</evidence>
<dbReference type="SUPFAM" id="SSF69618">
    <property type="entry name" value="HemD-like"/>
    <property type="match status" value="1"/>
</dbReference>
<dbReference type="PROSITE" id="PS00840">
    <property type="entry name" value="SUMT_2"/>
    <property type="match status" value="1"/>
</dbReference>
<evidence type="ECO:0000256" key="8">
    <source>
        <dbReference type="RuleBase" id="RU003960"/>
    </source>
</evidence>
<evidence type="ECO:0000256" key="1">
    <source>
        <dbReference type="ARBA" id="ARBA00005879"/>
    </source>
</evidence>
<dbReference type="EMBL" id="OX336137">
    <property type="protein sequence ID" value="CAI2717247.1"/>
    <property type="molecule type" value="Genomic_DNA"/>
</dbReference>
<dbReference type="Proteomes" id="UP001157733">
    <property type="component" value="Chromosome"/>
</dbReference>
<proteinExistence type="inferred from homology"/>
<dbReference type="InterPro" id="IPR014776">
    <property type="entry name" value="4pyrrole_Mease_sub2"/>
</dbReference>
<evidence type="ECO:0000256" key="5">
    <source>
        <dbReference type="ARBA" id="ARBA00022691"/>
    </source>
</evidence>
<dbReference type="InterPro" id="IPR003043">
    <property type="entry name" value="Uropor_MeTrfase_CS"/>
</dbReference>
<dbReference type="RefSeq" id="WP_282010199.1">
    <property type="nucleotide sequence ID" value="NZ_OX336137.1"/>
</dbReference>
<dbReference type="CDD" id="cd06578">
    <property type="entry name" value="HemD"/>
    <property type="match status" value="1"/>
</dbReference>
<keyword evidence="4 8" id="KW-0808">Transferase</keyword>
<dbReference type="PANTHER" id="PTHR45790">
    <property type="entry name" value="SIROHEME SYNTHASE-RELATED"/>
    <property type="match status" value="1"/>
</dbReference>
<dbReference type="NCBIfam" id="TIGR01469">
    <property type="entry name" value="cobA_cysG_Cterm"/>
    <property type="match status" value="1"/>
</dbReference>
<dbReference type="InterPro" id="IPR000878">
    <property type="entry name" value="4pyrrol_Mease"/>
</dbReference>
<dbReference type="Gene3D" id="3.40.1010.10">
    <property type="entry name" value="Cobalt-precorrin-4 Transmethylase, Domain 1"/>
    <property type="match status" value="1"/>
</dbReference>
<sequence>MTDAASKTGKVVLVGAGPGDVGLFTLKGKAWLERADVVIYDYLANARLLAFAPKHAEIIYAGKKEGQVTFSQDEMNRMLIDKAKAGKIVIRLKGGDPFIFGRGGEECVALQKAGIAFEVVPGVTASTGVSAYAGIPLTHRDFSSTISIVTGSNEKGNEDLHIDWEKIASRAGTLVFLMGARKLQRISENLMKYGKDPKTPIAVIQWGTTARQKTWTGTLDSIVAIAQKEEIKPPALTIVGEVVNLKPHMDWFETRPLFGKTVVITRAEEQADDFSQALLERGAEPYLFPVIETVEPESWAPLDAALNHLDAYDGLIFTSTNGVRCFMQRLKETGRDIRDLKGLRLFAIGPKTEQAVTDLGIPVEAVPEKFVAESLIETLGNADLKGKRVLLPRAAVARETLPDTLREMDIEVDVCPAYRTVLPETDAAELMARLQEGSIHVLTFTASSTVKHFMDLVGDKVKDHLKGVSVACIGPITAKTAQDLGLPVHLTASDYTVAGLIEAMEEYFA</sequence>
<dbReference type="EC" id="2.1.1.107" evidence="2"/>
<evidence type="ECO:0000259" key="9">
    <source>
        <dbReference type="Pfam" id="PF00590"/>
    </source>
</evidence>
<keyword evidence="6" id="KW-0627">Porphyrin biosynthesis</keyword>
<keyword evidence="3 8" id="KW-0489">Methyltransferase</keyword>
<dbReference type="Gene3D" id="3.30.950.10">
    <property type="entry name" value="Methyltransferase, Cobalt-precorrin-4 Transmethylase, Domain 2"/>
    <property type="match status" value="1"/>
</dbReference>
<dbReference type="CDD" id="cd11642">
    <property type="entry name" value="SUMT"/>
    <property type="match status" value="1"/>
</dbReference>
<dbReference type="InterPro" id="IPR050161">
    <property type="entry name" value="Siro_Cobalamin_biosynth"/>
</dbReference>
<dbReference type="PANTHER" id="PTHR45790:SF3">
    <property type="entry name" value="S-ADENOSYL-L-METHIONINE-DEPENDENT UROPORPHYRINOGEN III METHYLTRANSFERASE, CHLOROPLASTIC"/>
    <property type="match status" value="1"/>
</dbReference>
<evidence type="ECO:0000256" key="4">
    <source>
        <dbReference type="ARBA" id="ARBA00022679"/>
    </source>
</evidence>
<dbReference type="InterPro" id="IPR035996">
    <property type="entry name" value="4pyrrol_Methylase_sf"/>
</dbReference>
<dbReference type="InterPro" id="IPR036108">
    <property type="entry name" value="4pyrrol_syn_uPrphyn_synt_sf"/>
</dbReference>
<evidence type="ECO:0000313" key="12">
    <source>
        <dbReference type="Proteomes" id="UP001157733"/>
    </source>
</evidence>